<dbReference type="PANTHER" id="PTHR43080">
    <property type="entry name" value="CBS DOMAIN-CONTAINING PROTEIN CBSX3, MITOCHONDRIAL"/>
    <property type="match status" value="1"/>
</dbReference>
<accession>A0A853G2N9</accession>
<organism evidence="4 5">
    <name type="scientific">Parapusillimonas granuli</name>
    <dbReference type="NCBI Taxonomy" id="380911"/>
    <lineage>
        <taxon>Bacteria</taxon>
        <taxon>Pseudomonadati</taxon>
        <taxon>Pseudomonadota</taxon>
        <taxon>Betaproteobacteria</taxon>
        <taxon>Burkholderiales</taxon>
        <taxon>Alcaligenaceae</taxon>
        <taxon>Parapusillimonas</taxon>
    </lineage>
</organism>
<dbReference type="Pfam" id="PF00571">
    <property type="entry name" value="CBS"/>
    <property type="match status" value="2"/>
</dbReference>
<evidence type="ECO:0000259" key="3">
    <source>
        <dbReference type="PROSITE" id="PS51371"/>
    </source>
</evidence>
<evidence type="ECO:0000313" key="4">
    <source>
        <dbReference type="EMBL" id="NYT49270.1"/>
    </source>
</evidence>
<comment type="caution">
    <text evidence="4">The sequence shown here is derived from an EMBL/GenBank/DDBJ whole genome shotgun (WGS) entry which is preliminary data.</text>
</comment>
<dbReference type="Proteomes" id="UP000559809">
    <property type="component" value="Unassembled WGS sequence"/>
</dbReference>
<dbReference type="InterPro" id="IPR046342">
    <property type="entry name" value="CBS_dom_sf"/>
</dbReference>
<feature type="domain" description="CBS" evidence="3">
    <location>
        <begin position="11"/>
        <end position="71"/>
    </location>
</feature>
<dbReference type="PANTHER" id="PTHR43080:SF2">
    <property type="entry name" value="CBS DOMAIN-CONTAINING PROTEIN"/>
    <property type="match status" value="1"/>
</dbReference>
<dbReference type="SMART" id="SM00116">
    <property type="entry name" value="CBS"/>
    <property type="match status" value="2"/>
</dbReference>
<name>A0A853G2N9_9BURK</name>
<evidence type="ECO:0000256" key="1">
    <source>
        <dbReference type="ARBA" id="ARBA00023122"/>
    </source>
</evidence>
<dbReference type="InterPro" id="IPR000644">
    <property type="entry name" value="CBS_dom"/>
</dbReference>
<dbReference type="InterPro" id="IPR051257">
    <property type="entry name" value="Diverse_CBS-Domain"/>
</dbReference>
<evidence type="ECO:0000313" key="5">
    <source>
        <dbReference type="Proteomes" id="UP000559809"/>
    </source>
</evidence>
<dbReference type="Gene3D" id="3.10.580.10">
    <property type="entry name" value="CBS-domain"/>
    <property type="match status" value="1"/>
</dbReference>
<dbReference type="AlphaFoldDB" id="A0A853G2N9"/>
<reference evidence="4 5" key="1">
    <citation type="submission" date="2020-07" db="EMBL/GenBank/DDBJ databases">
        <title>Taxonomic revisions and descriptions of new bacterial species based on genomic comparisons in the high-G+C-content subgroup of the family Alcaligenaceae.</title>
        <authorList>
            <person name="Szabo A."/>
            <person name="Felfoldi T."/>
        </authorList>
    </citation>
    <scope>NUCLEOTIDE SEQUENCE [LARGE SCALE GENOMIC DNA]</scope>
    <source>
        <strain evidence="4 5">LMG 24012</strain>
    </source>
</reference>
<evidence type="ECO:0000256" key="2">
    <source>
        <dbReference type="PROSITE-ProRule" id="PRU00703"/>
    </source>
</evidence>
<dbReference type="EMBL" id="JACCEM010000004">
    <property type="protein sequence ID" value="NYT49270.1"/>
    <property type="molecule type" value="Genomic_DNA"/>
</dbReference>
<dbReference type="SUPFAM" id="SSF54631">
    <property type="entry name" value="CBS-domain pair"/>
    <property type="match status" value="1"/>
</dbReference>
<sequence>MKLVRTVLETARKHLVTIPDAAPLVEAARLLSEREAGLLVVCGADGRMRGVITKSDVVRQISHCQGCSCTTMIADVMSKELVVCRPEDRLHDAWLLMKDHGLKQLPVSNDAAEPLGLLSVSDTLEALIKDSEYEESLLRDYVMGIGYR</sequence>
<dbReference type="RefSeq" id="WP_180154577.1">
    <property type="nucleotide sequence ID" value="NZ_JACCEM010000004.1"/>
</dbReference>
<proteinExistence type="predicted"/>
<keyword evidence="1 2" id="KW-0129">CBS domain</keyword>
<gene>
    <name evidence="4" type="ORF">H0A72_08100</name>
</gene>
<dbReference type="PROSITE" id="PS51371">
    <property type="entry name" value="CBS"/>
    <property type="match status" value="2"/>
</dbReference>
<keyword evidence="5" id="KW-1185">Reference proteome</keyword>
<protein>
    <submittedName>
        <fullName evidence="4">CBS domain-containing protein</fullName>
    </submittedName>
</protein>
<feature type="domain" description="CBS" evidence="3">
    <location>
        <begin position="77"/>
        <end position="135"/>
    </location>
</feature>